<dbReference type="EMBL" id="BAABKY010000002">
    <property type="protein sequence ID" value="GAA5075590.1"/>
    <property type="molecule type" value="Genomic_DNA"/>
</dbReference>
<keyword evidence="1" id="KW-1133">Transmembrane helix</keyword>
<accession>A0ABP9LGA3</accession>
<evidence type="ECO:0000313" key="3">
    <source>
        <dbReference type="Proteomes" id="UP001501083"/>
    </source>
</evidence>
<gene>
    <name evidence="2" type="ORF">GCM10025759_19260</name>
</gene>
<keyword evidence="3" id="KW-1185">Reference proteome</keyword>
<evidence type="ECO:0000256" key="1">
    <source>
        <dbReference type="SAM" id="Phobius"/>
    </source>
</evidence>
<evidence type="ECO:0000313" key="2">
    <source>
        <dbReference type="EMBL" id="GAA5075590.1"/>
    </source>
</evidence>
<feature type="transmembrane region" description="Helical" evidence="1">
    <location>
        <begin position="32"/>
        <end position="50"/>
    </location>
</feature>
<reference evidence="3" key="1">
    <citation type="journal article" date="2019" name="Int. J. Syst. Evol. Microbiol.">
        <title>The Global Catalogue of Microorganisms (GCM) 10K type strain sequencing project: providing services to taxonomists for standard genome sequencing and annotation.</title>
        <authorList>
            <consortium name="The Broad Institute Genomics Platform"/>
            <consortium name="The Broad Institute Genome Sequencing Center for Infectious Disease"/>
            <person name="Wu L."/>
            <person name="Ma J."/>
        </authorList>
    </citation>
    <scope>NUCLEOTIDE SEQUENCE [LARGE SCALE GENOMIC DNA]</scope>
    <source>
        <strain evidence="3">JCM 19212</strain>
    </source>
</reference>
<dbReference type="RefSeq" id="WP_158985712.1">
    <property type="nucleotide sequence ID" value="NZ_BAABKY010000002.1"/>
</dbReference>
<sequence length="63" mass="7406">MTHFMRWVHRFCVALQSVSAIGWAWVYVQQPYWLALFNFTWCIAFGAYSYNALRAERKGGVQA</sequence>
<protein>
    <submittedName>
        <fullName evidence="2">Uncharacterized protein</fullName>
    </submittedName>
</protein>
<proteinExistence type="predicted"/>
<name>A0ABP9LGA3_9GAMM</name>
<dbReference type="Proteomes" id="UP001501083">
    <property type="component" value="Unassembled WGS sequence"/>
</dbReference>
<comment type="caution">
    <text evidence="2">The sequence shown here is derived from an EMBL/GenBank/DDBJ whole genome shotgun (WGS) entry which is preliminary data.</text>
</comment>
<keyword evidence="1" id="KW-0472">Membrane</keyword>
<keyword evidence="1" id="KW-0812">Transmembrane</keyword>
<organism evidence="2 3">
    <name type="scientific">Lysobacter panacisoli</name>
    <dbReference type="NCBI Taxonomy" id="1255263"/>
    <lineage>
        <taxon>Bacteria</taxon>
        <taxon>Pseudomonadati</taxon>
        <taxon>Pseudomonadota</taxon>
        <taxon>Gammaproteobacteria</taxon>
        <taxon>Lysobacterales</taxon>
        <taxon>Lysobacteraceae</taxon>
        <taxon>Lysobacter</taxon>
    </lineage>
</organism>
<feature type="transmembrane region" description="Helical" evidence="1">
    <location>
        <begin position="7"/>
        <end position="26"/>
    </location>
</feature>